<dbReference type="Pfam" id="PF17866">
    <property type="entry name" value="AAA_lid_6"/>
    <property type="match status" value="1"/>
</dbReference>
<keyword evidence="3" id="KW-0963">Cytoplasm</keyword>
<dbReference type="InterPro" id="IPR027417">
    <property type="entry name" value="P-loop_NTPase"/>
</dbReference>
<keyword evidence="4" id="KW-0547">Nucleotide-binding</keyword>
<evidence type="ECO:0000313" key="7">
    <source>
        <dbReference type="EMBL" id="GFG83238.1"/>
    </source>
</evidence>
<name>A0ABQ1CGK0_9MYCO</name>
<keyword evidence="5" id="KW-0067">ATP-binding</keyword>
<proteinExistence type="inferred from homology"/>
<dbReference type="InterPro" id="IPR050773">
    <property type="entry name" value="CbxX/CfxQ_RuBisCO_ESX"/>
</dbReference>
<evidence type="ECO:0000256" key="1">
    <source>
        <dbReference type="ARBA" id="ARBA00004496"/>
    </source>
</evidence>
<dbReference type="PANTHER" id="PTHR43392:SF2">
    <property type="entry name" value="AAA-TYPE ATPASE FAMILY PROTEIN _ ANKYRIN REPEAT FAMILY PROTEIN"/>
    <property type="match status" value="1"/>
</dbReference>
<dbReference type="InterPro" id="IPR003959">
    <property type="entry name" value="ATPase_AAA_core"/>
</dbReference>
<dbReference type="CDD" id="cd00009">
    <property type="entry name" value="AAA"/>
    <property type="match status" value="1"/>
</dbReference>
<gene>
    <name evidence="7" type="primary">eccA2_2</name>
    <name evidence="7" type="ORF">MPRG_65140</name>
</gene>
<dbReference type="InterPro" id="IPR023835">
    <property type="entry name" value="T7SS_EccA"/>
</dbReference>
<dbReference type="Pfam" id="PF21545">
    <property type="entry name" value="T7SS_EccA1_N"/>
    <property type="match status" value="1"/>
</dbReference>
<sequence>MTNWVAARQLFKEALDLHQRRRHPEALTKFTAATDTDPSMADAWLGRIIAGDDTLDTLRATYDQGSRLGREAKLNAINLQANIAVGPYLVITATNRTHIGIALVSALISAAQYDAAAALLEDPQLVADPVGYHWRQYARTYLMHATQRWPDVITEAAAELPERAVILHDITAATCTLAAMAAASMGQPHVALQWADKVHTQDPTLHADLAYTRGMVYRQLGDTAAAADHFGKASINGQLIDVAKAALRDPALQLQIVDEAEIATRTDYWDATTQRRRGQRSDDELAARRAELLAEGKRELADQIGLQEVKDTVRRLEEQIPVRALRLKRGLQVAGQTNHILLVGPPGTGKTTTAVALGKIYAGLGVVRDPEIREVRRADFCHEHIGASGPKTTALIQESLGRIIFMDEVYSIIEKHQDGTPDMIGMEAVNQLLIDLEKHRFDFCFMGAGYEDRVDEFLKVNPGLASRFNGRLRFTSYQPSELVEIGDVYGRSRDTSLSIQAREAFLQCCAQLQQYRGRDKDGIMKSGIDIVQNGRFARNVIEKAEGYREPRLSVQAVTAPDSLTDDDLRTVTVADIVPAIAKVCDEFHIDLNRAEFGNTI</sequence>
<comment type="caution">
    <text evidence="7">The sequence shown here is derived from an EMBL/GenBank/DDBJ whole genome shotgun (WGS) entry which is preliminary data.</text>
</comment>
<dbReference type="Gene3D" id="1.25.40.10">
    <property type="entry name" value="Tetratricopeptide repeat domain"/>
    <property type="match status" value="1"/>
</dbReference>
<keyword evidence="8" id="KW-1185">Reference proteome</keyword>
<dbReference type="SUPFAM" id="SSF48452">
    <property type="entry name" value="TPR-like"/>
    <property type="match status" value="1"/>
</dbReference>
<dbReference type="Gene3D" id="1.10.8.60">
    <property type="match status" value="1"/>
</dbReference>
<dbReference type="Proteomes" id="UP000465240">
    <property type="component" value="Unassembled WGS sequence"/>
</dbReference>
<dbReference type="SMART" id="SM00382">
    <property type="entry name" value="AAA"/>
    <property type="match status" value="1"/>
</dbReference>
<evidence type="ECO:0000259" key="6">
    <source>
        <dbReference type="SMART" id="SM00382"/>
    </source>
</evidence>
<dbReference type="InterPro" id="IPR003593">
    <property type="entry name" value="AAA+_ATPase"/>
</dbReference>
<accession>A0ABQ1CGK0</accession>
<dbReference type="PANTHER" id="PTHR43392">
    <property type="entry name" value="AAA-TYPE ATPASE FAMILY PROTEIN / ANKYRIN REPEAT FAMILY PROTEIN"/>
    <property type="match status" value="1"/>
</dbReference>
<dbReference type="InterPro" id="IPR011990">
    <property type="entry name" value="TPR-like_helical_dom_sf"/>
</dbReference>
<dbReference type="NCBIfam" id="TIGR03922">
    <property type="entry name" value="T7SS_EccA"/>
    <property type="match status" value="1"/>
</dbReference>
<feature type="domain" description="AAA+ ATPase" evidence="6">
    <location>
        <begin position="336"/>
        <end position="595"/>
    </location>
</feature>
<evidence type="ECO:0000256" key="5">
    <source>
        <dbReference type="ARBA" id="ARBA00022840"/>
    </source>
</evidence>
<evidence type="ECO:0000256" key="4">
    <source>
        <dbReference type="ARBA" id="ARBA00022741"/>
    </source>
</evidence>
<evidence type="ECO:0000256" key="2">
    <source>
        <dbReference type="ARBA" id="ARBA00010378"/>
    </source>
</evidence>
<dbReference type="InterPro" id="IPR041627">
    <property type="entry name" value="AAA_lid_6"/>
</dbReference>
<dbReference type="InterPro" id="IPR000641">
    <property type="entry name" value="CbxX/CfxQ"/>
</dbReference>
<evidence type="ECO:0000313" key="8">
    <source>
        <dbReference type="Proteomes" id="UP000465240"/>
    </source>
</evidence>
<comment type="similarity">
    <text evidence="2">Belongs to the CbxX/CfxQ family.</text>
</comment>
<dbReference type="Gene3D" id="3.40.50.300">
    <property type="entry name" value="P-loop containing nucleotide triphosphate hydrolases"/>
    <property type="match status" value="1"/>
</dbReference>
<protein>
    <submittedName>
        <fullName evidence="7">ESX-2 secretion system protein EccA2</fullName>
    </submittedName>
</protein>
<dbReference type="InterPro" id="IPR049078">
    <property type="entry name" value="T7SS_EccA1-like_N"/>
</dbReference>
<dbReference type="Pfam" id="PF00004">
    <property type="entry name" value="AAA"/>
    <property type="match status" value="1"/>
</dbReference>
<reference evidence="7 8" key="1">
    <citation type="journal article" date="2019" name="Emerg. Microbes Infect.">
        <title>Comprehensive subspecies identification of 175 nontuberculous mycobacteria species based on 7547 genomic profiles.</title>
        <authorList>
            <person name="Matsumoto Y."/>
            <person name="Kinjo T."/>
            <person name="Motooka D."/>
            <person name="Nabeya D."/>
            <person name="Jung N."/>
            <person name="Uechi K."/>
            <person name="Horii T."/>
            <person name="Iida T."/>
            <person name="Fujita J."/>
            <person name="Nakamura S."/>
        </authorList>
    </citation>
    <scope>NUCLEOTIDE SEQUENCE [LARGE SCALE GENOMIC DNA]</scope>
    <source>
        <strain evidence="7 8">JCM 18565</strain>
    </source>
</reference>
<dbReference type="EMBL" id="BLKX01000003">
    <property type="protein sequence ID" value="GFG83238.1"/>
    <property type="molecule type" value="Genomic_DNA"/>
</dbReference>
<comment type="subcellular location">
    <subcellularLocation>
        <location evidence="1">Cytoplasm</location>
    </subcellularLocation>
</comment>
<dbReference type="PRINTS" id="PR00819">
    <property type="entry name" value="CBXCFQXSUPER"/>
</dbReference>
<dbReference type="SUPFAM" id="SSF52540">
    <property type="entry name" value="P-loop containing nucleoside triphosphate hydrolases"/>
    <property type="match status" value="1"/>
</dbReference>
<evidence type="ECO:0000256" key="3">
    <source>
        <dbReference type="ARBA" id="ARBA00022490"/>
    </source>
</evidence>
<organism evidence="7 8">
    <name type="scientific">Mycobacterium paragordonae</name>
    <dbReference type="NCBI Taxonomy" id="1389713"/>
    <lineage>
        <taxon>Bacteria</taxon>
        <taxon>Bacillati</taxon>
        <taxon>Actinomycetota</taxon>
        <taxon>Actinomycetes</taxon>
        <taxon>Mycobacteriales</taxon>
        <taxon>Mycobacteriaceae</taxon>
        <taxon>Mycobacterium</taxon>
    </lineage>
</organism>
<dbReference type="RefSeq" id="WP_120795167.1">
    <property type="nucleotide sequence ID" value="NZ_BLKX01000003.1"/>
</dbReference>